<dbReference type="PANTHER" id="PTHR31356:SF34">
    <property type="entry name" value="THYLAKOID LUMENAL 29 KDA PROTEIN, CHLOROPLASTIC"/>
    <property type="match status" value="1"/>
</dbReference>
<evidence type="ECO:0000256" key="5">
    <source>
        <dbReference type="RuleBase" id="RU004241"/>
    </source>
</evidence>
<name>A0A9D5BTA9_9LILI</name>
<protein>
    <recommendedName>
        <fullName evidence="6">Plant heme peroxidase family profile domain-containing protein</fullName>
    </recommendedName>
</protein>
<dbReference type="GO" id="GO:0042744">
    <property type="term" value="P:hydrogen peroxide catabolic process"/>
    <property type="evidence" value="ECO:0007669"/>
    <property type="project" value="TreeGrafter"/>
</dbReference>
<comment type="caution">
    <text evidence="7">The sequence shown here is derived from an EMBL/GenBank/DDBJ whole genome shotgun (WGS) entry which is preliminary data.</text>
</comment>
<organism evidence="7 8">
    <name type="scientific">Dioscorea zingiberensis</name>
    <dbReference type="NCBI Taxonomy" id="325984"/>
    <lineage>
        <taxon>Eukaryota</taxon>
        <taxon>Viridiplantae</taxon>
        <taxon>Streptophyta</taxon>
        <taxon>Embryophyta</taxon>
        <taxon>Tracheophyta</taxon>
        <taxon>Spermatophyta</taxon>
        <taxon>Magnoliopsida</taxon>
        <taxon>Liliopsida</taxon>
        <taxon>Dioscoreales</taxon>
        <taxon>Dioscoreaceae</taxon>
        <taxon>Dioscorea</taxon>
    </lineage>
</organism>
<dbReference type="EMBL" id="JAGGNH010000096">
    <property type="protein sequence ID" value="KAJ0960221.1"/>
    <property type="molecule type" value="Genomic_DNA"/>
</dbReference>
<dbReference type="InterPro" id="IPR002016">
    <property type="entry name" value="Haem_peroxidase"/>
</dbReference>
<feature type="domain" description="Plant heme peroxidase family profile" evidence="6">
    <location>
        <begin position="26"/>
        <end position="117"/>
    </location>
</feature>
<dbReference type="AlphaFoldDB" id="A0A9D5BTA9"/>
<keyword evidence="8" id="KW-1185">Reference proteome</keyword>
<evidence type="ECO:0000256" key="3">
    <source>
        <dbReference type="ARBA" id="ARBA00023002"/>
    </source>
</evidence>
<dbReference type="PANTHER" id="PTHR31356">
    <property type="entry name" value="THYLAKOID LUMENAL 29 KDA PROTEIN, CHLOROPLASTIC-RELATED"/>
    <property type="match status" value="1"/>
</dbReference>
<keyword evidence="3" id="KW-0560">Oxidoreductase</keyword>
<gene>
    <name evidence="7" type="ORF">J5N97_001954</name>
</gene>
<dbReference type="GO" id="GO:0016688">
    <property type="term" value="F:L-ascorbate peroxidase activity"/>
    <property type="evidence" value="ECO:0007669"/>
    <property type="project" value="UniProtKB-EC"/>
</dbReference>
<evidence type="ECO:0000313" key="8">
    <source>
        <dbReference type="Proteomes" id="UP001085076"/>
    </source>
</evidence>
<dbReference type="SUPFAM" id="SSF48113">
    <property type="entry name" value="Heme-dependent peroxidases"/>
    <property type="match status" value="1"/>
</dbReference>
<dbReference type="GO" id="GO:0020037">
    <property type="term" value="F:heme binding"/>
    <property type="evidence" value="ECO:0007669"/>
    <property type="project" value="InterPro"/>
</dbReference>
<dbReference type="PRINTS" id="PR00459">
    <property type="entry name" value="ASPEROXIDASE"/>
</dbReference>
<keyword evidence="1" id="KW-0106">Calcium</keyword>
<comment type="similarity">
    <text evidence="5">Belongs to the peroxidase family.</text>
</comment>
<evidence type="ECO:0000313" key="7">
    <source>
        <dbReference type="EMBL" id="KAJ0960221.1"/>
    </source>
</evidence>
<dbReference type="GO" id="GO:0009535">
    <property type="term" value="C:chloroplast thylakoid membrane"/>
    <property type="evidence" value="ECO:0007669"/>
    <property type="project" value="TreeGrafter"/>
</dbReference>
<proteinExistence type="inferred from homology"/>
<comment type="catalytic activity">
    <reaction evidence="4">
        <text>L-ascorbate + H2O2 = L-dehydroascorbate + 2 H2O</text>
        <dbReference type="Rhea" id="RHEA:22996"/>
        <dbReference type="ChEBI" id="CHEBI:15377"/>
        <dbReference type="ChEBI" id="CHEBI:16240"/>
        <dbReference type="ChEBI" id="CHEBI:38290"/>
        <dbReference type="ChEBI" id="CHEBI:58539"/>
        <dbReference type="EC" id="1.11.1.11"/>
    </reaction>
</comment>
<evidence type="ECO:0000259" key="6">
    <source>
        <dbReference type="Pfam" id="PF00141"/>
    </source>
</evidence>
<evidence type="ECO:0000256" key="1">
    <source>
        <dbReference type="ARBA" id="ARBA00022837"/>
    </source>
</evidence>
<dbReference type="Proteomes" id="UP001085076">
    <property type="component" value="Unassembled WGS sequence"/>
</dbReference>
<keyword evidence="2" id="KW-0630">Potassium</keyword>
<reference evidence="7 8" key="1">
    <citation type="journal article" date="2022" name="Hortic Res">
        <title>The genome of Dioscorea zingiberensis sheds light on the biosynthesis, origin and evolution of the medicinally important diosgenin saponins.</title>
        <authorList>
            <person name="Li Y."/>
            <person name="Tan C."/>
            <person name="Li Z."/>
            <person name="Guo J."/>
            <person name="Li S."/>
            <person name="Chen X."/>
            <person name="Wang C."/>
            <person name="Dai X."/>
            <person name="Yang H."/>
            <person name="Song W."/>
            <person name="Hou L."/>
            <person name="Xu J."/>
            <person name="Tong Z."/>
            <person name="Xu A."/>
            <person name="Yuan X."/>
            <person name="Wang W."/>
            <person name="Yang Q."/>
            <person name="Chen L."/>
            <person name="Sun Z."/>
            <person name="Wang K."/>
            <person name="Pan B."/>
            <person name="Chen J."/>
            <person name="Bao Y."/>
            <person name="Liu F."/>
            <person name="Qi X."/>
            <person name="Gang D.R."/>
            <person name="Wen J."/>
            <person name="Li J."/>
        </authorList>
    </citation>
    <scope>NUCLEOTIDE SEQUENCE [LARGE SCALE GENOMIC DNA]</scope>
    <source>
        <strain evidence="7">Dzin_1.0</strain>
    </source>
</reference>
<dbReference type="GO" id="GO:0000302">
    <property type="term" value="P:response to reactive oxygen species"/>
    <property type="evidence" value="ECO:0007669"/>
    <property type="project" value="TreeGrafter"/>
</dbReference>
<evidence type="ECO:0000256" key="2">
    <source>
        <dbReference type="ARBA" id="ARBA00022958"/>
    </source>
</evidence>
<dbReference type="InterPro" id="IPR044831">
    <property type="entry name" value="Ccp1-like"/>
</dbReference>
<dbReference type="Gene3D" id="1.10.520.10">
    <property type="match status" value="1"/>
</dbReference>
<dbReference type="Pfam" id="PF00141">
    <property type="entry name" value="peroxidase"/>
    <property type="match status" value="1"/>
</dbReference>
<evidence type="ECO:0000256" key="4">
    <source>
        <dbReference type="ARBA" id="ARBA00047994"/>
    </source>
</evidence>
<accession>A0A9D5BTA9</accession>
<dbReference type="OrthoDB" id="2113341at2759"/>
<dbReference type="InterPro" id="IPR010255">
    <property type="entry name" value="Haem_peroxidase_sf"/>
</dbReference>
<dbReference type="InterPro" id="IPR002207">
    <property type="entry name" value="Peroxidase_I"/>
</dbReference>
<sequence>MSFGVSEFSLTNPKSLMEHFEFQSNVKETLYRAIKGKPKLLPSILTLALNDALTYDKATKSGGPNGSIRLRPDNSGLSAALDLVREAKKEIDSYSKGGPISFVDLTQYAAQAVIKKTFLDSVVRKCGGNEEKGRSLYTAYGSNGQVA</sequence>
<dbReference type="GO" id="GO:0034599">
    <property type="term" value="P:cellular response to oxidative stress"/>
    <property type="evidence" value="ECO:0007669"/>
    <property type="project" value="InterPro"/>
</dbReference>